<proteinExistence type="predicted"/>
<accession>A0ACB8S515</accession>
<dbReference type="EMBL" id="MU275857">
    <property type="protein sequence ID" value="KAI0050903.1"/>
    <property type="molecule type" value="Genomic_DNA"/>
</dbReference>
<comment type="caution">
    <text evidence="1">The sequence shown here is derived from an EMBL/GenBank/DDBJ whole genome shotgun (WGS) entry which is preliminary data.</text>
</comment>
<dbReference type="Proteomes" id="UP000814033">
    <property type="component" value="Unassembled WGS sequence"/>
</dbReference>
<gene>
    <name evidence="1" type="ORF">FA95DRAFT_1580977</name>
</gene>
<organism evidence="1 2">
    <name type="scientific">Auriscalpium vulgare</name>
    <dbReference type="NCBI Taxonomy" id="40419"/>
    <lineage>
        <taxon>Eukaryota</taxon>
        <taxon>Fungi</taxon>
        <taxon>Dikarya</taxon>
        <taxon>Basidiomycota</taxon>
        <taxon>Agaricomycotina</taxon>
        <taxon>Agaricomycetes</taxon>
        <taxon>Russulales</taxon>
        <taxon>Auriscalpiaceae</taxon>
        <taxon>Auriscalpium</taxon>
    </lineage>
</organism>
<reference evidence="1" key="2">
    <citation type="journal article" date="2022" name="New Phytol.">
        <title>Evolutionary transition to the ectomycorrhizal habit in the genomes of a hyperdiverse lineage of mushroom-forming fungi.</title>
        <authorList>
            <person name="Looney B."/>
            <person name="Miyauchi S."/>
            <person name="Morin E."/>
            <person name="Drula E."/>
            <person name="Courty P.E."/>
            <person name="Kohler A."/>
            <person name="Kuo A."/>
            <person name="LaButti K."/>
            <person name="Pangilinan J."/>
            <person name="Lipzen A."/>
            <person name="Riley R."/>
            <person name="Andreopoulos W."/>
            <person name="He G."/>
            <person name="Johnson J."/>
            <person name="Nolan M."/>
            <person name="Tritt A."/>
            <person name="Barry K.W."/>
            <person name="Grigoriev I.V."/>
            <person name="Nagy L.G."/>
            <person name="Hibbett D."/>
            <person name="Henrissat B."/>
            <person name="Matheny P.B."/>
            <person name="Labbe J."/>
            <person name="Martin F.M."/>
        </authorList>
    </citation>
    <scope>NUCLEOTIDE SEQUENCE</scope>
    <source>
        <strain evidence="1">FP105234-sp</strain>
    </source>
</reference>
<keyword evidence="2" id="KW-1185">Reference proteome</keyword>
<reference evidence="1" key="1">
    <citation type="submission" date="2021-02" db="EMBL/GenBank/DDBJ databases">
        <authorList>
            <consortium name="DOE Joint Genome Institute"/>
            <person name="Ahrendt S."/>
            <person name="Looney B.P."/>
            <person name="Miyauchi S."/>
            <person name="Morin E."/>
            <person name="Drula E."/>
            <person name="Courty P.E."/>
            <person name="Chicoki N."/>
            <person name="Fauchery L."/>
            <person name="Kohler A."/>
            <person name="Kuo A."/>
            <person name="Labutti K."/>
            <person name="Pangilinan J."/>
            <person name="Lipzen A."/>
            <person name="Riley R."/>
            <person name="Andreopoulos W."/>
            <person name="He G."/>
            <person name="Johnson J."/>
            <person name="Barry K.W."/>
            <person name="Grigoriev I.V."/>
            <person name="Nagy L."/>
            <person name="Hibbett D."/>
            <person name="Henrissat B."/>
            <person name="Matheny P.B."/>
            <person name="Labbe J."/>
            <person name="Martin F."/>
        </authorList>
    </citation>
    <scope>NUCLEOTIDE SEQUENCE</scope>
    <source>
        <strain evidence="1">FP105234-sp</strain>
    </source>
</reference>
<name>A0ACB8S515_9AGAM</name>
<sequence length="242" mass="27617">MSLRLVAQSTALLCRRHSLWSRPYSTADFPADFHLLPDFFDIDEQNVLLAAALQKLDSMEPRAMRRRRKDYLALGRHADSKFLPDELYQFEEGHFDGVIKRYREMHVSSWDEAESPTLSAALERLRSMFPTKHDTQTHLLHLASDGEILPHVDNVGASGSWILGVSLGAARVLRLEFMAEDTPAKPFEILLPSGSVYIQRDDVRYRYKHSILPASPPLMQGSQRLSIMVRDRTPPNFDTLSL</sequence>
<protein>
    <submittedName>
        <fullName evidence="1">Uncharacterized protein</fullName>
    </submittedName>
</protein>
<evidence type="ECO:0000313" key="2">
    <source>
        <dbReference type="Proteomes" id="UP000814033"/>
    </source>
</evidence>
<evidence type="ECO:0000313" key="1">
    <source>
        <dbReference type="EMBL" id="KAI0050903.1"/>
    </source>
</evidence>